<dbReference type="InterPro" id="IPR014729">
    <property type="entry name" value="Rossmann-like_a/b/a_fold"/>
</dbReference>
<dbReference type="InterPro" id="IPR006016">
    <property type="entry name" value="UspA"/>
</dbReference>
<protein>
    <submittedName>
        <fullName evidence="2">Universal stress protein A-like protein isoform X1</fullName>
    </submittedName>
</protein>
<evidence type="ECO:0000259" key="1">
    <source>
        <dbReference type="Pfam" id="PF00582"/>
    </source>
</evidence>
<dbReference type="PANTHER" id="PTHR31964:SF113">
    <property type="entry name" value="USPA DOMAIN-CONTAINING PROTEIN"/>
    <property type="match status" value="1"/>
</dbReference>
<organism evidence="2 3">
    <name type="scientific">Cinnamomum micranthum f. kanehirae</name>
    <dbReference type="NCBI Taxonomy" id="337451"/>
    <lineage>
        <taxon>Eukaryota</taxon>
        <taxon>Viridiplantae</taxon>
        <taxon>Streptophyta</taxon>
        <taxon>Embryophyta</taxon>
        <taxon>Tracheophyta</taxon>
        <taxon>Spermatophyta</taxon>
        <taxon>Magnoliopsida</taxon>
        <taxon>Magnoliidae</taxon>
        <taxon>Laurales</taxon>
        <taxon>Lauraceae</taxon>
        <taxon>Cinnamomum</taxon>
    </lineage>
</organism>
<dbReference type="AlphaFoldDB" id="A0A443PT29"/>
<dbReference type="InterPro" id="IPR006015">
    <property type="entry name" value="Universal_stress_UspA"/>
</dbReference>
<dbReference type="EMBL" id="QPKB01000010">
    <property type="protein sequence ID" value="RWR93873.1"/>
    <property type="molecule type" value="Genomic_DNA"/>
</dbReference>
<dbReference type="STRING" id="337451.A0A443PT29"/>
<gene>
    <name evidence="2" type="ORF">CKAN_02315000</name>
</gene>
<evidence type="ECO:0000313" key="3">
    <source>
        <dbReference type="Proteomes" id="UP000283530"/>
    </source>
</evidence>
<dbReference type="PANTHER" id="PTHR31964">
    <property type="entry name" value="ADENINE NUCLEOTIDE ALPHA HYDROLASES-LIKE SUPERFAMILY PROTEIN"/>
    <property type="match status" value="1"/>
</dbReference>
<dbReference type="Proteomes" id="UP000283530">
    <property type="component" value="Unassembled WGS sequence"/>
</dbReference>
<dbReference type="PRINTS" id="PR01438">
    <property type="entry name" value="UNVRSLSTRESS"/>
</dbReference>
<dbReference type="Pfam" id="PF00582">
    <property type="entry name" value="Usp"/>
    <property type="match status" value="1"/>
</dbReference>
<comment type="caution">
    <text evidence="2">The sequence shown here is derived from an EMBL/GenBank/DDBJ whole genome shotgun (WGS) entry which is preliminary data.</text>
</comment>
<dbReference type="OrthoDB" id="843225at2759"/>
<reference evidence="2 3" key="1">
    <citation type="journal article" date="2019" name="Nat. Plants">
        <title>Stout camphor tree genome fills gaps in understanding of flowering plant genome evolution.</title>
        <authorList>
            <person name="Chaw S.M."/>
            <person name="Liu Y.C."/>
            <person name="Wu Y.W."/>
            <person name="Wang H.Y."/>
            <person name="Lin C.I."/>
            <person name="Wu C.S."/>
            <person name="Ke H.M."/>
            <person name="Chang L.Y."/>
            <person name="Hsu C.Y."/>
            <person name="Yang H.T."/>
            <person name="Sudianto E."/>
            <person name="Hsu M.H."/>
            <person name="Wu K.P."/>
            <person name="Wang L.N."/>
            <person name="Leebens-Mack J.H."/>
            <person name="Tsai I.J."/>
        </authorList>
    </citation>
    <scope>NUCLEOTIDE SEQUENCE [LARGE SCALE GENOMIC DNA]</scope>
    <source>
        <strain evidence="3">cv. Chaw 1501</strain>
        <tissue evidence="2">Young leaves</tissue>
    </source>
</reference>
<dbReference type="CDD" id="cd23659">
    <property type="entry name" value="USP_At3g01520-like"/>
    <property type="match status" value="1"/>
</dbReference>
<evidence type="ECO:0000313" key="2">
    <source>
        <dbReference type="EMBL" id="RWR93873.1"/>
    </source>
</evidence>
<proteinExistence type="predicted"/>
<dbReference type="SUPFAM" id="SSF52402">
    <property type="entry name" value="Adenine nucleotide alpha hydrolases-like"/>
    <property type="match status" value="1"/>
</dbReference>
<feature type="domain" description="UspA" evidence="1">
    <location>
        <begin position="9"/>
        <end position="157"/>
    </location>
</feature>
<dbReference type="Gene3D" id="3.40.50.620">
    <property type="entry name" value="HUPs"/>
    <property type="match status" value="1"/>
</dbReference>
<sequence>MAGEGMNKKKIMVAIDESDCSHYALDWALKNLGDSIASSSPLMIFTAQPVVNLSHVYASSFGVTPPELIQSVQDQQRKISLALLQKAKEICSKRGVDVETITEVGDPKEAICVAVENFKISLLILGSHGRGAIKRAFLGSVSNYCMKNANCPVLVVKKPA</sequence>
<accession>A0A443PT29</accession>
<name>A0A443PT29_9MAGN</name>
<keyword evidence="3" id="KW-1185">Reference proteome</keyword>